<reference evidence="2" key="2">
    <citation type="submission" date="2020-05" db="UniProtKB">
        <authorList>
            <consortium name="EnsemblMetazoa"/>
        </authorList>
    </citation>
    <scope>IDENTIFICATION</scope>
</reference>
<dbReference type="Proteomes" id="UP000030765">
    <property type="component" value="Unassembled WGS sequence"/>
</dbReference>
<gene>
    <name evidence="1" type="ORF">ZHAS_00018526</name>
</gene>
<dbReference type="AlphaFoldDB" id="A0A084WJU5"/>
<dbReference type="EMBL" id="KE525348">
    <property type="protein sequence ID" value="KFB50489.1"/>
    <property type="molecule type" value="Genomic_DNA"/>
</dbReference>
<evidence type="ECO:0000313" key="1">
    <source>
        <dbReference type="EMBL" id="KFB50489.1"/>
    </source>
</evidence>
<dbReference type="EnsemblMetazoa" id="ASIC018526-RA">
    <property type="protein sequence ID" value="ASIC018526-PA"/>
    <property type="gene ID" value="ASIC018526"/>
</dbReference>
<sequence length="77" mass="8363">METDRTTTVTMGNHFSRIDGERTNRKKGVVAVYAAKQQCDLLMMVCLLASDMQSDSLAAVACTGLLTSEHIRADNLG</sequence>
<accession>A0A084WJU5</accession>
<protein>
    <submittedName>
        <fullName evidence="1 2">Uncharacterized protein</fullName>
    </submittedName>
</protein>
<dbReference type="VEuPathDB" id="VectorBase:ASIC018526"/>
<evidence type="ECO:0000313" key="2">
    <source>
        <dbReference type="EnsemblMetazoa" id="ASIC018526-PA"/>
    </source>
</evidence>
<organism evidence="1">
    <name type="scientific">Anopheles sinensis</name>
    <name type="common">Mosquito</name>
    <dbReference type="NCBI Taxonomy" id="74873"/>
    <lineage>
        <taxon>Eukaryota</taxon>
        <taxon>Metazoa</taxon>
        <taxon>Ecdysozoa</taxon>
        <taxon>Arthropoda</taxon>
        <taxon>Hexapoda</taxon>
        <taxon>Insecta</taxon>
        <taxon>Pterygota</taxon>
        <taxon>Neoptera</taxon>
        <taxon>Endopterygota</taxon>
        <taxon>Diptera</taxon>
        <taxon>Nematocera</taxon>
        <taxon>Culicoidea</taxon>
        <taxon>Culicidae</taxon>
        <taxon>Anophelinae</taxon>
        <taxon>Anopheles</taxon>
    </lineage>
</organism>
<name>A0A084WJU5_ANOSI</name>
<proteinExistence type="predicted"/>
<evidence type="ECO:0000313" key="3">
    <source>
        <dbReference type="Proteomes" id="UP000030765"/>
    </source>
</evidence>
<reference evidence="1 3" key="1">
    <citation type="journal article" date="2014" name="BMC Genomics">
        <title>Genome sequence of Anopheles sinensis provides insight into genetics basis of mosquito competence for malaria parasites.</title>
        <authorList>
            <person name="Zhou D."/>
            <person name="Zhang D."/>
            <person name="Ding G."/>
            <person name="Shi L."/>
            <person name="Hou Q."/>
            <person name="Ye Y."/>
            <person name="Xu Y."/>
            <person name="Zhou H."/>
            <person name="Xiong C."/>
            <person name="Li S."/>
            <person name="Yu J."/>
            <person name="Hong S."/>
            <person name="Yu X."/>
            <person name="Zou P."/>
            <person name="Chen C."/>
            <person name="Chang X."/>
            <person name="Wang W."/>
            <person name="Lv Y."/>
            <person name="Sun Y."/>
            <person name="Ma L."/>
            <person name="Shen B."/>
            <person name="Zhu C."/>
        </authorList>
    </citation>
    <scope>NUCLEOTIDE SEQUENCE [LARGE SCALE GENOMIC DNA]</scope>
</reference>
<keyword evidence="3" id="KW-1185">Reference proteome</keyword>
<dbReference type="EMBL" id="ATLV01024072">
    <property type="status" value="NOT_ANNOTATED_CDS"/>
    <property type="molecule type" value="Genomic_DNA"/>
</dbReference>